<keyword evidence="3" id="KW-0249">Electron transport</keyword>
<dbReference type="PROSITE" id="PS50903">
    <property type="entry name" value="RUBREDOXIN_LIKE"/>
    <property type="match status" value="1"/>
</dbReference>
<feature type="domain" description="Rubredoxin-like" evidence="5">
    <location>
        <begin position="235"/>
        <end position="286"/>
    </location>
</feature>
<dbReference type="PANTHER" id="PTHR47627">
    <property type="entry name" value="RUBREDOXIN"/>
    <property type="match status" value="1"/>
</dbReference>
<keyword evidence="1" id="KW-0813">Transport</keyword>
<comment type="caution">
    <text evidence="6">The sequence shown here is derived from an EMBL/GenBank/DDBJ whole genome shotgun (WGS) entry which is preliminary data.</text>
</comment>
<dbReference type="InterPro" id="IPR050526">
    <property type="entry name" value="Rubredoxin_ET"/>
</dbReference>
<gene>
    <name evidence="6" type="primary">norV_2</name>
    <name evidence="6" type="ORF">SDC9_07167</name>
</gene>
<dbReference type="EMBL" id="VSSQ01000015">
    <property type="protein sequence ID" value="MPL61590.1"/>
    <property type="molecule type" value="Genomic_DNA"/>
</dbReference>
<dbReference type="PRINTS" id="PR00163">
    <property type="entry name" value="RUBREDOXIN"/>
</dbReference>
<evidence type="ECO:0000256" key="1">
    <source>
        <dbReference type="ARBA" id="ARBA00022448"/>
    </source>
</evidence>
<evidence type="ECO:0000313" key="6">
    <source>
        <dbReference type="EMBL" id="MPL61590.1"/>
    </source>
</evidence>
<organism evidence="6">
    <name type="scientific">bioreactor metagenome</name>
    <dbReference type="NCBI Taxonomy" id="1076179"/>
    <lineage>
        <taxon>unclassified sequences</taxon>
        <taxon>metagenomes</taxon>
        <taxon>ecological metagenomes</taxon>
    </lineage>
</organism>
<accession>A0A644T417</accession>
<dbReference type="Pfam" id="PF00301">
    <property type="entry name" value="Rubredoxin"/>
    <property type="match status" value="1"/>
</dbReference>
<evidence type="ECO:0000256" key="2">
    <source>
        <dbReference type="ARBA" id="ARBA00022723"/>
    </source>
</evidence>
<evidence type="ECO:0000256" key="4">
    <source>
        <dbReference type="ARBA" id="ARBA00023004"/>
    </source>
</evidence>
<dbReference type="GO" id="GO:0005506">
    <property type="term" value="F:iron ion binding"/>
    <property type="evidence" value="ECO:0007669"/>
    <property type="project" value="InterPro"/>
</dbReference>
<reference evidence="6" key="1">
    <citation type="submission" date="2019-08" db="EMBL/GenBank/DDBJ databases">
        <authorList>
            <person name="Kucharzyk K."/>
            <person name="Murdoch R.W."/>
            <person name="Higgins S."/>
            <person name="Loffler F."/>
        </authorList>
    </citation>
    <scope>NUCLEOTIDE SEQUENCE</scope>
</reference>
<protein>
    <submittedName>
        <fullName evidence="6">Anaerobic nitric oxide reductase flavorubredoxin</fullName>
    </submittedName>
</protein>
<sequence>MLVTIAILNLSTVLSVPSLCRKNIFKCKKDVFLCFFGTFGGFLVKRGERHKDREKIKKYVVHLGSQDPRDDNKVICYKVEQEFGVSISDTTVRRYCIEAGVPTSSRKSYEKKDKIEICKASPEHLDTLMLTKWGVPDEVAPDILGDWRKHHERGEHEICNVYGKLRRNLVDREIPYEKAEALLKYEKRILEFDDTEARTNIEIMEAMRPWDGNTNEKLYWEEIRRRNKSTWEDMENSYECGFCEKRYSPMEGDSSQGIEPNTPFEDLPDSWACPACSRGKEQFKRMGE</sequence>
<keyword evidence="2" id="KW-0479">Metal-binding</keyword>
<dbReference type="AlphaFoldDB" id="A0A644T417"/>
<proteinExistence type="predicted"/>
<evidence type="ECO:0000259" key="5">
    <source>
        <dbReference type="PROSITE" id="PS50903"/>
    </source>
</evidence>
<dbReference type="GO" id="GO:0009055">
    <property type="term" value="F:electron transfer activity"/>
    <property type="evidence" value="ECO:0007669"/>
    <property type="project" value="TreeGrafter"/>
</dbReference>
<keyword evidence="4" id="KW-0408">Iron</keyword>
<dbReference type="InterPro" id="IPR024935">
    <property type="entry name" value="Rubredoxin_dom"/>
</dbReference>
<dbReference type="GO" id="GO:0043448">
    <property type="term" value="P:alkane catabolic process"/>
    <property type="evidence" value="ECO:0007669"/>
    <property type="project" value="TreeGrafter"/>
</dbReference>
<dbReference type="PANTHER" id="PTHR47627:SF1">
    <property type="entry name" value="RUBREDOXIN-1-RELATED"/>
    <property type="match status" value="1"/>
</dbReference>
<dbReference type="InterPro" id="IPR024934">
    <property type="entry name" value="Rubredoxin-like_dom"/>
</dbReference>
<dbReference type="SUPFAM" id="SSF57802">
    <property type="entry name" value="Rubredoxin-like"/>
    <property type="match status" value="1"/>
</dbReference>
<dbReference type="Gene3D" id="2.20.28.10">
    <property type="match status" value="1"/>
</dbReference>
<evidence type="ECO:0000256" key="3">
    <source>
        <dbReference type="ARBA" id="ARBA00022982"/>
    </source>
</evidence>
<name>A0A644T417_9ZZZZ</name>
<dbReference type="CDD" id="cd00730">
    <property type="entry name" value="rubredoxin"/>
    <property type="match status" value="1"/>
</dbReference>